<accession>A0A9X6YIS3</accession>
<evidence type="ECO:0000313" key="4">
    <source>
        <dbReference type="Proteomes" id="UP000223445"/>
    </source>
</evidence>
<dbReference type="EMBL" id="NUPM01000005">
    <property type="protein sequence ID" value="PGZ04873.1"/>
    <property type="molecule type" value="Genomic_DNA"/>
</dbReference>
<evidence type="ECO:0000313" key="3">
    <source>
        <dbReference type="Proteomes" id="UP000220127"/>
    </source>
</evidence>
<dbReference type="EMBL" id="NVMD01000002">
    <property type="protein sequence ID" value="PED16495.1"/>
    <property type="molecule type" value="Genomic_DNA"/>
</dbReference>
<evidence type="ECO:0000313" key="2">
    <source>
        <dbReference type="EMBL" id="PGZ04873.1"/>
    </source>
</evidence>
<gene>
    <name evidence="2" type="ORF">COE48_04645</name>
    <name evidence="1" type="ORF">CON01_01255</name>
</gene>
<organism evidence="1 3">
    <name type="scientific">Bacillus thuringiensis</name>
    <dbReference type="NCBI Taxonomy" id="1428"/>
    <lineage>
        <taxon>Bacteria</taxon>
        <taxon>Bacillati</taxon>
        <taxon>Bacillota</taxon>
        <taxon>Bacilli</taxon>
        <taxon>Bacillales</taxon>
        <taxon>Bacillaceae</taxon>
        <taxon>Bacillus</taxon>
        <taxon>Bacillus cereus group</taxon>
    </lineage>
</organism>
<name>A0A9X6YIS3_BACTU</name>
<reference evidence="3 4" key="1">
    <citation type="submission" date="2017-09" db="EMBL/GenBank/DDBJ databases">
        <title>Large-scale bioinformatics analysis of Bacillus genomes uncovers conserved roles of natural products in bacterial physiology.</title>
        <authorList>
            <consortium name="Agbiome Team Llc"/>
            <person name="Bleich R.M."/>
            <person name="Grubbs K.J."/>
            <person name="Santa Maria K.C."/>
            <person name="Allen S.E."/>
            <person name="Farag S."/>
            <person name="Shank E.A."/>
            <person name="Bowers A."/>
        </authorList>
    </citation>
    <scope>NUCLEOTIDE SEQUENCE [LARGE SCALE GENOMIC DNA]</scope>
    <source>
        <strain evidence="2 4">AFS030179</strain>
        <strain evidence="1 3">AFS094940</strain>
    </source>
</reference>
<evidence type="ECO:0000313" key="1">
    <source>
        <dbReference type="EMBL" id="PED16495.1"/>
    </source>
</evidence>
<proteinExistence type="predicted"/>
<dbReference type="RefSeq" id="WP_088011423.1">
    <property type="nucleotide sequence ID" value="NZ_JASVEG010000007.1"/>
</dbReference>
<sequence length="167" mass="19063">MGREIILSNQLISIITATIQDNKKLAKYLVNNVANPLTCESYVDEKDFKPESLILKKIRPYPFDDTSTTKEGTELRIFMHSGELQTEAVVRNSLIIFDVIVAKSLWLTNDGKPSLRPYDMVDCILNHLKDKRISGVGKLHFTEFAHLMINEKFSGVRLFAEVTDFNK</sequence>
<comment type="caution">
    <text evidence="1">The sequence shown here is derived from an EMBL/GenBank/DDBJ whole genome shotgun (WGS) entry which is preliminary data.</text>
</comment>
<dbReference type="AlphaFoldDB" id="A0A9X6YIS3"/>
<dbReference type="Proteomes" id="UP000220127">
    <property type="component" value="Unassembled WGS sequence"/>
</dbReference>
<protein>
    <submittedName>
        <fullName evidence="1">Uncharacterized protein</fullName>
    </submittedName>
</protein>
<dbReference type="Proteomes" id="UP000223445">
    <property type="component" value="Unassembled WGS sequence"/>
</dbReference>